<organism evidence="4 5">
    <name type="scientific">Piscinibacterium candidicorallinum</name>
    <dbReference type="NCBI Taxonomy" id="1793872"/>
    <lineage>
        <taxon>Bacteria</taxon>
        <taxon>Pseudomonadati</taxon>
        <taxon>Pseudomonadota</taxon>
        <taxon>Betaproteobacteria</taxon>
        <taxon>Burkholderiales</taxon>
        <taxon>Piscinibacterium</taxon>
    </lineage>
</organism>
<dbReference type="CDD" id="cd04301">
    <property type="entry name" value="NAT_SF"/>
    <property type="match status" value="1"/>
</dbReference>
<reference evidence="5" key="1">
    <citation type="journal article" date="2019" name="Int. J. Syst. Evol. Microbiol.">
        <title>The Global Catalogue of Microorganisms (GCM) 10K type strain sequencing project: providing services to taxonomists for standard genome sequencing and annotation.</title>
        <authorList>
            <consortium name="The Broad Institute Genomics Platform"/>
            <consortium name="The Broad Institute Genome Sequencing Center for Infectious Disease"/>
            <person name="Wu L."/>
            <person name="Ma J."/>
        </authorList>
    </citation>
    <scope>NUCLEOTIDE SEQUENCE [LARGE SCALE GENOMIC DNA]</scope>
    <source>
        <strain evidence="5">KCTC 52168</strain>
    </source>
</reference>
<gene>
    <name evidence="4" type="ORF">ACFOEN_03540</name>
</gene>
<dbReference type="Gene3D" id="3.40.630.30">
    <property type="match status" value="1"/>
</dbReference>
<dbReference type="EMBL" id="JBHRTI010000003">
    <property type="protein sequence ID" value="MFC3146711.1"/>
    <property type="molecule type" value="Genomic_DNA"/>
</dbReference>
<evidence type="ECO:0000313" key="5">
    <source>
        <dbReference type="Proteomes" id="UP001595556"/>
    </source>
</evidence>
<dbReference type="Pfam" id="PF00583">
    <property type="entry name" value="Acetyltransf_1"/>
    <property type="match status" value="1"/>
</dbReference>
<keyword evidence="1 4" id="KW-0808">Transferase</keyword>
<dbReference type="RefSeq" id="WP_377301147.1">
    <property type="nucleotide sequence ID" value="NZ_CP180191.1"/>
</dbReference>
<dbReference type="SUPFAM" id="SSF55729">
    <property type="entry name" value="Acyl-CoA N-acyltransferases (Nat)"/>
    <property type="match status" value="1"/>
</dbReference>
<evidence type="ECO:0000313" key="4">
    <source>
        <dbReference type="EMBL" id="MFC3146711.1"/>
    </source>
</evidence>
<dbReference type="InterPro" id="IPR000182">
    <property type="entry name" value="GNAT_dom"/>
</dbReference>
<dbReference type="GO" id="GO:0016746">
    <property type="term" value="F:acyltransferase activity"/>
    <property type="evidence" value="ECO:0007669"/>
    <property type="project" value="UniProtKB-KW"/>
</dbReference>
<evidence type="ECO:0000259" key="3">
    <source>
        <dbReference type="PROSITE" id="PS51186"/>
    </source>
</evidence>
<sequence>MKPQTLTAELLELDALNAQRLLAPLCELLQDAVHGGASVGFHAPLDSARAQAFWEGVIDALATGDRRVWVILVGGQVAGSVQLEPCTKENGRQRGDIMKLLVHRQWRRRGFARALMEHAQNEARAMGLRTLVLDTEVGSAAEVVYQALGWQRVGEIPDYADLPDGTPVATAYYYLTLKALA</sequence>
<evidence type="ECO:0000256" key="2">
    <source>
        <dbReference type="ARBA" id="ARBA00023315"/>
    </source>
</evidence>
<dbReference type="PANTHER" id="PTHR43877">
    <property type="entry name" value="AMINOALKYLPHOSPHONATE N-ACETYLTRANSFERASE-RELATED-RELATED"/>
    <property type="match status" value="1"/>
</dbReference>
<protein>
    <submittedName>
        <fullName evidence="4">GNAT family N-acetyltransferase</fullName>
        <ecNumber evidence="4">2.3.-.-</ecNumber>
    </submittedName>
</protein>
<dbReference type="InterPro" id="IPR016181">
    <property type="entry name" value="Acyl_CoA_acyltransferase"/>
</dbReference>
<proteinExistence type="predicted"/>
<keyword evidence="5" id="KW-1185">Reference proteome</keyword>
<dbReference type="EC" id="2.3.-.-" evidence="4"/>
<accession>A0ABV7H547</accession>
<dbReference type="PROSITE" id="PS51186">
    <property type="entry name" value="GNAT"/>
    <property type="match status" value="1"/>
</dbReference>
<dbReference type="PANTHER" id="PTHR43877:SF1">
    <property type="entry name" value="ACETYLTRANSFERASE"/>
    <property type="match status" value="1"/>
</dbReference>
<dbReference type="Proteomes" id="UP001595556">
    <property type="component" value="Unassembled WGS sequence"/>
</dbReference>
<feature type="domain" description="N-acetyltransferase" evidence="3">
    <location>
        <begin position="11"/>
        <end position="178"/>
    </location>
</feature>
<keyword evidence="2 4" id="KW-0012">Acyltransferase</keyword>
<comment type="caution">
    <text evidence="4">The sequence shown here is derived from an EMBL/GenBank/DDBJ whole genome shotgun (WGS) entry which is preliminary data.</text>
</comment>
<evidence type="ECO:0000256" key="1">
    <source>
        <dbReference type="ARBA" id="ARBA00022679"/>
    </source>
</evidence>
<name>A0ABV7H547_9BURK</name>
<dbReference type="InterPro" id="IPR050832">
    <property type="entry name" value="Bact_Acetyltransf"/>
</dbReference>